<dbReference type="GO" id="GO:0019867">
    <property type="term" value="C:outer membrane"/>
    <property type="evidence" value="ECO:0007669"/>
    <property type="project" value="InterPro"/>
</dbReference>
<dbReference type="InterPro" id="IPR008640">
    <property type="entry name" value="Adhesin_Head_dom"/>
</dbReference>
<accession>A0A1H3CC23</accession>
<protein>
    <recommendedName>
        <fullName evidence="2">Trimeric autotransporter adhesin YadA-like head domain-containing protein</fullName>
    </recommendedName>
</protein>
<dbReference type="Proteomes" id="UP000199595">
    <property type="component" value="Unassembled WGS sequence"/>
</dbReference>
<dbReference type="Gene3D" id="2.150.10.10">
    <property type="entry name" value="Serralysin-like metalloprotease, C-terminal"/>
    <property type="match status" value="1"/>
</dbReference>
<evidence type="ECO:0000256" key="1">
    <source>
        <dbReference type="SAM" id="SignalP"/>
    </source>
</evidence>
<dbReference type="AlphaFoldDB" id="A0A1H3CC23"/>
<dbReference type="CDD" id="cd12820">
    <property type="entry name" value="LbR_YadA-like"/>
    <property type="match status" value="1"/>
</dbReference>
<dbReference type="InterPro" id="IPR011049">
    <property type="entry name" value="Serralysin-like_metalloprot_C"/>
</dbReference>
<keyword evidence="1" id="KW-0732">Signal</keyword>
<feature type="chain" id="PRO_5011679148" description="Trimeric autotransporter adhesin YadA-like head domain-containing protein" evidence="1">
    <location>
        <begin position="21"/>
        <end position="432"/>
    </location>
</feature>
<name>A0A1H3CC23_9FLAO</name>
<proteinExistence type="predicted"/>
<keyword evidence="4" id="KW-1185">Reference proteome</keyword>
<feature type="domain" description="Trimeric autotransporter adhesin YadA-like head" evidence="2">
    <location>
        <begin position="219"/>
        <end position="242"/>
    </location>
</feature>
<feature type="signal peptide" evidence="1">
    <location>
        <begin position="1"/>
        <end position="20"/>
    </location>
</feature>
<dbReference type="EMBL" id="FNNJ01000006">
    <property type="protein sequence ID" value="SDX51707.1"/>
    <property type="molecule type" value="Genomic_DNA"/>
</dbReference>
<evidence type="ECO:0000313" key="3">
    <source>
        <dbReference type="EMBL" id="SDX51707.1"/>
    </source>
</evidence>
<organism evidence="3 4">
    <name type="scientific">Lutibacter oricola</name>
    <dbReference type="NCBI Taxonomy" id="762486"/>
    <lineage>
        <taxon>Bacteria</taxon>
        <taxon>Pseudomonadati</taxon>
        <taxon>Bacteroidota</taxon>
        <taxon>Flavobacteriia</taxon>
        <taxon>Flavobacteriales</taxon>
        <taxon>Flavobacteriaceae</taxon>
        <taxon>Lutibacter</taxon>
    </lineage>
</organism>
<gene>
    <name evidence="3" type="ORF">SAMN05444411_106121</name>
</gene>
<feature type="domain" description="Trimeric autotransporter adhesin YadA-like head" evidence="2">
    <location>
        <begin position="140"/>
        <end position="164"/>
    </location>
</feature>
<evidence type="ECO:0000313" key="4">
    <source>
        <dbReference type="Proteomes" id="UP000199595"/>
    </source>
</evidence>
<sequence length="432" mass="45008">MKFKIIVFVVLCLFSISLHAQLDEFSVMGIPSGTTSEINAVTPLEAGAIVYNSETKKIMLFDGTSWVNNENTDGDSWSLKGNSITNGYFIGSTNNEDLVLKANNIESGRISVYQLSTALGYNAKAAYQGTTIGREAVVGGNAGVAIGFKTQANNQNSTVVGSGAQGNANNTTVYGYRAVINTSAQNSTAIGANASVSANGQNSNAIGYNAKVNASGYVTNATAIGTNAEATKSNTLILGNNANIGIGTSDPTEKLQVNGSVKIVDGTEGDGKVLTSDSNGKASWKSNTTVYVGQFIISATGNKIITGLPFKPSSITFVAHANVETLDMDTDNAAGDNNKGLANSFGTMNGFARDDDGTITQQVIYIGGSGNSINDISRYASSSRCIGLRYSDQNGNALGRTLGSLTSFNTNGFTINVTNKSDNIVVLYTAYK</sequence>
<dbReference type="SUPFAM" id="SSF101967">
    <property type="entry name" value="Adhesin YadA, collagen-binding domain"/>
    <property type="match status" value="1"/>
</dbReference>
<reference evidence="3 4" key="1">
    <citation type="submission" date="2016-10" db="EMBL/GenBank/DDBJ databases">
        <authorList>
            <person name="de Groot N.N."/>
        </authorList>
    </citation>
    <scope>NUCLEOTIDE SEQUENCE [LARGE SCALE GENOMIC DNA]</scope>
    <source>
        <strain evidence="3 4">DSM 24956</strain>
    </source>
</reference>
<feature type="domain" description="Trimeric autotransporter adhesin YadA-like head" evidence="2">
    <location>
        <begin position="183"/>
        <end position="200"/>
    </location>
</feature>
<dbReference type="Pfam" id="PF05658">
    <property type="entry name" value="YadA_head"/>
    <property type="match status" value="3"/>
</dbReference>
<dbReference type="STRING" id="762486.SAMN05444411_106121"/>
<evidence type="ECO:0000259" key="2">
    <source>
        <dbReference type="Pfam" id="PF05658"/>
    </source>
</evidence>
<dbReference type="OrthoDB" id="1396884at2"/>
<dbReference type="RefSeq" id="WP_090123743.1">
    <property type="nucleotide sequence ID" value="NZ_FNNJ01000006.1"/>
</dbReference>